<organism evidence="1 2">
    <name type="scientific">Thelephora ganbajun</name>
    <name type="common">Ganba fungus</name>
    <dbReference type="NCBI Taxonomy" id="370292"/>
    <lineage>
        <taxon>Eukaryota</taxon>
        <taxon>Fungi</taxon>
        <taxon>Dikarya</taxon>
        <taxon>Basidiomycota</taxon>
        <taxon>Agaricomycotina</taxon>
        <taxon>Agaricomycetes</taxon>
        <taxon>Thelephorales</taxon>
        <taxon>Thelephoraceae</taxon>
        <taxon>Thelephora</taxon>
    </lineage>
</organism>
<accession>A0ACB6Z0R4</accession>
<comment type="caution">
    <text evidence="1">The sequence shown here is derived from an EMBL/GenBank/DDBJ whole genome shotgun (WGS) entry which is preliminary data.</text>
</comment>
<reference evidence="1" key="2">
    <citation type="journal article" date="2020" name="Nat. Commun.">
        <title>Large-scale genome sequencing of mycorrhizal fungi provides insights into the early evolution of symbiotic traits.</title>
        <authorList>
            <person name="Miyauchi S."/>
            <person name="Kiss E."/>
            <person name="Kuo A."/>
            <person name="Drula E."/>
            <person name="Kohler A."/>
            <person name="Sanchez-Garcia M."/>
            <person name="Morin E."/>
            <person name="Andreopoulos B."/>
            <person name="Barry K.W."/>
            <person name="Bonito G."/>
            <person name="Buee M."/>
            <person name="Carver A."/>
            <person name="Chen C."/>
            <person name="Cichocki N."/>
            <person name="Clum A."/>
            <person name="Culley D."/>
            <person name="Crous P.W."/>
            <person name="Fauchery L."/>
            <person name="Girlanda M."/>
            <person name="Hayes R.D."/>
            <person name="Keri Z."/>
            <person name="LaButti K."/>
            <person name="Lipzen A."/>
            <person name="Lombard V."/>
            <person name="Magnuson J."/>
            <person name="Maillard F."/>
            <person name="Murat C."/>
            <person name="Nolan M."/>
            <person name="Ohm R.A."/>
            <person name="Pangilinan J."/>
            <person name="Pereira M.F."/>
            <person name="Perotto S."/>
            <person name="Peter M."/>
            <person name="Pfister S."/>
            <person name="Riley R."/>
            <person name="Sitrit Y."/>
            <person name="Stielow J.B."/>
            <person name="Szollosi G."/>
            <person name="Zifcakova L."/>
            <person name="Stursova M."/>
            <person name="Spatafora J.W."/>
            <person name="Tedersoo L."/>
            <person name="Vaario L.M."/>
            <person name="Yamada A."/>
            <person name="Yan M."/>
            <person name="Wang P."/>
            <person name="Xu J."/>
            <person name="Bruns T."/>
            <person name="Baldrian P."/>
            <person name="Vilgalys R."/>
            <person name="Dunand C."/>
            <person name="Henrissat B."/>
            <person name="Grigoriev I.V."/>
            <person name="Hibbett D."/>
            <person name="Nagy L.G."/>
            <person name="Martin F.M."/>
        </authorList>
    </citation>
    <scope>NUCLEOTIDE SEQUENCE</scope>
    <source>
        <strain evidence="1">P2</strain>
    </source>
</reference>
<protein>
    <submittedName>
        <fullName evidence="1">Uncharacterized protein</fullName>
    </submittedName>
</protein>
<gene>
    <name evidence="1" type="ORF">BDM02DRAFT_3192293</name>
</gene>
<sequence length="186" mass="21204">MTLKNNRTFVSPRNQKITRLNSRPHCKYGQPTKDSYGFEYPSMTSLVDAVISQVDNEFPRRQFASGCSFDDIVWQQAIGALMNQDHSRRGCDMADDEKVLFDLVSSGRKLPKAQLDCGTDTGTTSAIYFETRYTTIRDPSVILAAFLLDVVRNPASHYLRDHDRTDLCCHLARDESIEVFLVQRED</sequence>
<dbReference type="Proteomes" id="UP000886501">
    <property type="component" value="Unassembled WGS sequence"/>
</dbReference>
<proteinExistence type="predicted"/>
<name>A0ACB6Z0R4_THEGA</name>
<evidence type="ECO:0000313" key="2">
    <source>
        <dbReference type="Proteomes" id="UP000886501"/>
    </source>
</evidence>
<reference evidence="1" key="1">
    <citation type="submission" date="2019-10" db="EMBL/GenBank/DDBJ databases">
        <authorList>
            <consortium name="DOE Joint Genome Institute"/>
            <person name="Kuo A."/>
            <person name="Miyauchi S."/>
            <person name="Kiss E."/>
            <person name="Drula E."/>
            <person name="Kohler A."/>
            <person name="Sanchez-Garcia M."/>
            <person name="Andreopoulos B."/>
            <person name="Barry K.W."/>
            <person name="Bonito G."/>
            <person name="Buee M."/>
            <person name="Carver A."/>
            <person name="Chen C."/>
            <person name="Cichocki N."/>
            <person name="Clum A."/>
            <person name="Culley D."/>
            <person name="Crous P.W."/>
            <person name="Fauchery L."/>
            <person name="Girlanda M."/>
            <person name="Hayes R."/>
            <person name="Keri Z."/>
            <person name="Labutti K."/>
            <person name="Lipzen A."/>
            <person name="Lombard V."/>
            <person name="Magnuson J."/>
            <person name="Maillard F."/>
            <person name="Morin E."/>
            <person name="Murat C."/>
            <person name="Nolan M."/>
            <person name="Ohm R."/>
            <person name="Pangilinan J."/>
            <person name="Pereira M."/>
            <person name="Perotto S."/>
            <person name="Peter M."/>
            <person name="Riley R."/>
            <person name="Sitrit Y."/>
            <person name="Stielow B."/>
            <person name="Szollosi G."/>
            <person name="Zifcakova L."/>
            <person name="Stursova M."/>
            <person name="Spatafora J.W."/>
            <person name="Tedersoo L."/>
            <person name="Vaario L.-M."/>
            <person name="Yamada A."/>
            <person name="Yan M."/>
            <person name="Wang P."/>
            <person name="Xu J."/>
            <person name="Bruns T."/>
            <person name="Baldrian P."/>
            <person name="Vilgalys R."/>
            <person name="Henrissat B."/>
            <person name="Grigoriev I.V."/>
            <person name="Hibbett D."/>
            <person name="Nagy L.G."/>
            <person name="Martin F.M."/>
        </authorList>
    </citation>
    <scope>NUCLEOTIDE SEQUENCE</scope>
    <source>
        <strain evidence="1">P2</strain>
    </source>
</reference>
<dbReference type="EMBL" id="MU118296">
    <property type="protein sequence ID" value="KAF9643038.1"/>
    <property type="molecule type" value="Genomic_DNA"/>
</dbReference>
<evidence type="ECO:0000313" key="1">
    <source>
        <dbReference type="EMBL" id="KAF9643038.1"/>
    </source>
</evidence>
<keyword evidence="2" id="KW-1185">Reference proteome</keyword>